<dbReference type="Proteomes" id="UP001630127">
    <property type="component" value="Unassembled WGS sequence"/>
</dbReference>
<keyword evidence="3" id="KW-1185">Reference proteome</keyword>
<evidence type="ECO:0000313" key="3">
    <source>
        <dbReference type="Proteomes" id="UP001630127"/>
    </source>
</evidence>
<proteinExistence type="predicted"/>
<reference evidence="2 3" key="1">
    <citation type="submission" date="2024-11" db="EMBL/GenBank/DDBJ databases">
        <title>A near-complete genome assembly of Cinchona calisaya.</title>
        <authorList>
            <person name="Lian D.C."/>
            <person name="Zhao X.W."/>
            <person name="Wei L."/>
        </authorList>
    </citation>
    <scope>NUCLEOTIDE SEQUENCE [LARGE SCALE GENOMIC DNA]</scope>
    <source>
        <tissue evidence="2">Nenye</tissue>
    </source>
</reference>
<feature type="compositionally biased region" description="Basic and acidic residues" evidence="1">
    <location>
        <begin position="85"/>
        <end position="100"/>
    </location>
</feature>
<gene>
    <name evidence="2" type="ORF">ACH5RR_031553</name>
</gene>
<organism evidence="2 3">
    <name type="scientific">Cinchona calisaya</name>
    <dbReference type="NCBI Taxonomy" id="153742"/>
    <lineage>
        <taxon>Eukaryota</taxon>
        <taxon>Viridiplantae</taxon>
        <taxon>Streptophyta</taxon>
        <taxon>Embryophyta</taxon>
        <taxon>Tracheophyta</taxon>
        <taxon>Spermatophyta</taxon>
        <taxon>Magnoliopsida</taxon>
        <taxon>eudicotyledons</taxon>
        <taxon>Gunneridae</taxon>
        <taxon>Pentapetalae</taxon>
        <taxon>asterids</taxon>
        <taxon>lamiids</taxon>
        <taxon>Gentianales</taxon>
        <taxon>Rubiaceae</taxon>
        <taxon>Cinchonoideae</taxon>
        <taxon>Cinchoneae</taxon>
        <taxon>Cinchona</taxon>
    </lineage>
</organism>
<evidence type="ECO:0000313" key="2">
    <source>
        <dbReference type="EMBL" id="KAL3506171.1"/>
    </source>
</evidence>
<feature type="region of interest" description="Disordered" evidence="1">
    <location>
        <begin position="46"/>
        <end position="107"/>
    </location>
</feature>
<evidence type="ECO:0000256" key="1">
    <source>
        <dbReference type="SAM" id="MobiDB-lite"/>
    </source>
</evidence>
<comment type="caution">
    <text evidence="2">The sequence shown here is derived from an EMBL/GenBank/DDBJ whole genome shotgun (WGS) entry which is preliminary data.</text>
</comment>
<protein>
    <submittedName>
        <fullName evidence="2">Uncharacterized protein</fullName>
    </submittedName>
</protein>
<name>A0ABD2YHI3_9GENT</name>
<accession>A0ABD2YHI3</accession>
<dbReference type="EMBL" id="JBJUIK010000013">
    <property type="protein sequence ID" value="KAL3506171.1"/>
    <property type="molecule type" value="Genomic_DNA"/>
</dbReference>
<dbReference type="AlphaFoldDB" id="A0ABD2YHI3"/>
<sequence length="107" mass="12281">MSRSSHHKEKYRNNSELTLVHCNDGTSARTRPFSFEDVMLRRKNKKAGEIQAANGKADSREHNIENPVDSIGTDGYRYDSNSRPLLEDSVRARSRRKEDNTYPINEG</sequence>